<dbReference type="EMBL" id="JAACJJ010000042">
    <property type="protein sequence ID" value="KAF5316305.1"/>
    <property type="molecule type" value="Genomic_DNA"/>
</dbReference>
<dbReference type="InterPro" id="IPR002884">
    <property type="entry name" value="P_dom"/>
</dbReference>
<comment type="subcellular location">
    <subcellularLocation>
        <location evidence="1">Membrane</location>
    </subcellularLocation>
</comment>
<keyword evidence="4 16" id="KW-0812">Transmembrane</keyword>
<feature type="compositionally biased region" description="Basic and acidic residues" evidence="15">
    <location>
        <begin position="670"/>
        <end position="682"/>
    </location>
</feature>
<dbReference type="SUPFAM" id="SSF52743">
    <property type="entry name" value="Subtilisin-like"/>
    <property type="match status" value="1"/>
</dbReference>
<dbReference type="Pfam" id="PF00082">
    <property type="entry name" value="Peptidase_S8"/>
    <property type="match status" value="1"/>
</dbReference>
<dbReference type="Pfam" id="PF01483">
    <property type="entry name" value="P_proprotein"/>
    <property type="match status" value="1"/>
</dbReference>
<evidence type="ECO:0000256" key="16">
    <source>
        <dbReference type="SAM" id="Phobius"/>
    </source>
</evidence>
<comment type="caution">
    <text evidence="19">The sequence shown here is derived from an EMBL/GenBank/DDBJ whole genome shotgun (WGS) entry which is preliminary data.</text>
</comment>
<dbReference type="Gene3D" id="3.40.50.200">
    <property type="entry name" value="Peptidase S8/S53 domain"/>
    <property type="match status" value="1"/>
</dbReference>
<dbReference type="PROSITE" id="PS51892">
    <property type="entry name" value="SUBTILASE"/>
    <property type="match status" value="1"/>
</dbReference>
<evidence type="ECO:0000259" key="18">
    <source>
        <dbReference type="PROSITE" id="PS51829"/>
    </source>
</evidence>
<evidence type="ECO:0000256" key="9">
    <source>
        <dbReference type="ARBA" id="ARBA00022989"/>
    </source>
</evidence>
<dbReference type="Proteomes" id="UP000567179">
    <property type="component" value="Unassembled WGS sequence"/>
</dbReference>
<keyword evidence="20" id="KW-1185">Reference proteome</keyword>
<evidence type="ECO:0000313" key="19">
    <source>
        <dbReference type="EMBL" id="KAF5316305.1"/>
    </source>
</evidence>
<evidence type="ECO:0000256" key="3">
    <source>
        <dbReference type="ARBA" id="ARBA00022670"/>
    </source>
</evidence>
<evidence type="ECO:0000256" key="7">
    <source>
        <dbReference type="ARBA" id="ARBA00022825"/>
    </source>
</evidence>
<dbReference type="GO" id="GO:0000139">
    <property type="term" value="C:Golgi membrane"/>
    <property type="evidence" value="ECO:0007669"/>
    <property type="project" value="TreeGrafter"/>
</dbReference>
<feature type="signal peptide" evidence="17">
    <location>
        <begin position="1"/>
        <end position="20"/>
    </location>
</feature>
<keyword evidence="3 14" id="KW-0645">Protease</keyword>
<dbReference type="OrthoDB" id="300641at2759"/>
<evidence type="ECO:0000256" key="1">
    <source>
        <dbReference type="ARBA" id="ARBA00004370"/>
    </source>
</evidence>
<evidence type="ECO:0000256" key="14">
    <source>
        <dbReference type="PROSITE-ProRule" id="PRU01240"/>
    </source>
</evidence>
<evidence type="ECO:0000256" key="11">
    <source>
        <dbReference type="ARBA" id="ARBA00023145"/>
    </source>
</evidence>
<dbReference type="GO" id="GO:0007323">
    <property type="term" value="P:peptide pheromone maturation"/>
    <property type="evidence" value="ECO:0007669"/>
    <property type="project" value="UniProtKB-ARBA"/>
</dbReference>
<feature type="active site" description="Charge relay system" evidence="13 14">
    <location>
        <position position="232"/>
    </location>
</feature>
<accession>A0A8H5B4B7</accession>
<evidence type="ECO:0000256" key="13">
    <source>
        <dbReference type="PIRSR" id="PIRSR615500-1"/>
    </source>
</evidence>
<dbReference type="GO" id="GO:0005802">
    <property type="term" value="C:trans-Golgi network"/>
    <property type="evidence" value="ECO:0007669"/>
    <property type="project" value="TreeGrafter"/>
</dbReference>
<dbReference type="GO" id="GO:0004252">
    <property type="term" value="F:serine-type endopeptidase activity"/>
    <property type="evidence" value="ECO:0007669"/>
    <property type="project" value="UniProtKB-UniRule"/>
</dbReference>
<dbReference type="PRINTS" id="PR00723">
    <property type="entry name" value="SUBTILISIN"/>
</dbReference>
<protein>
    <recommendedName>
        <fullName evidence="18">P/Homo B domain-containing protein</fullName>
    </recommendedName>
</protein>
<evidence type="ECO:0000313" key="20">
    <source>
        <dbReference type="Proteomes" id="UP000567179"/>
    </source>
</evidence>
<feature type="domain" description="P/Homo B" evidence="18">
    <location>
        <begin position="480"/>
        <end position="630"/>
    </location>
</feature>
<keyword evidence="11" id="KW-0865">Zymogen</keyword>
<evidence type="ECO:0000256" key="4">
    <source>
        <dbReference type="ARBA" id="ARBA00022692"/>
    </source>
</evidence>
<dbReference type="InterPro" id="IPR022398">
    <property type="entry name" value="Peptidase_S8_His-AS"/>
</dbReference>
<dbReference type="InterPro" id="IPR015500">
    <property type="entry name" value="Peptidase_S8_subtilisin-rel"/>
</dbReference>
<keyword evidence="5 17" id="KW-0732">Signal</keyword>
<dbReference type="PROSITE" id="PS00137">
    <property type="entry name" value="SUBTILASE_HIS"/>
    <property type="match status" value="1"/>
</dbReference>
<feature type="compositionally biased region" description="Basic and acidic residues" evidence="15">
    <location>
        <begin position="651"/>
        <end position="661"/>
    </location>
</feature>
<keyword evidence="10 16" id="KW-0472">Membrane</keyword>
<dbReference type="CDD" id="cd04059">
    <property type="entry name" value="Peptidases_S8_Protein_convertases_Kexins_Furin-like"/>
    <property type="match status" value="1"/>
</dbReference>
<evidence type="ECO:0000256" key="15">
    <source>
        <dbReference type="SAM" id="MobiDB-lite"/>
    </source>
</evidence>
<feature type="active site" description="Charge relay system" evidence="13 14">
    <location>
        <position position="404"/>
    </location>
</feature>
<dbReference type="FunFam" id="3.40.50.200:FF:000005">
    <property type="entry name" value="Proprotein convertase subtilisin/kexin type 7"/>
    <property type="match status" value="1"/>
</dbReference>
<feature type="chain" id="PRO_5034687564" description="P/Homo B domain-containing protein" evidence="17">
    <location>
        <begin position="21"/>
        <end position="869"/>
    </location>
</feature>
<proteinExistence type="inferred from homology"/>
<evidence type="ECO:0000256" key="17">
    <source>
        <dbReference type="SAM" id="SignalP"/>
    </source>
</evidence>
<feature type="region of interest" description="Disordered" evidence="15">
    <location>
        <begin position="820"/>
        <end position="869"/>
    </location>
</feature>
<evidence type="ECO:0000256" key="5">
    <source>
        <dbReference type="ARBA" id="ARBA00022729"/>
    </source>
</evidence>
<evidence type="ECO:0000256" key="12">
    <source>
        <dbReference type="ARBA" id="ARBA00023180"/>
    </source>
</evidence>
<feature type="active site" description="Charge relay system" evidence="13 14">
    <location>
        <position position="194"/>
    </location>
</feature>
<reference evidence="19 20" key="1">
    <citation type="journal article" date="2020" name="ISME J.">
        <title>Uncovering the hidden diversity of litter-decomposition mechanisms in mushroom-forming fungi.</title>
        <authorList>
            <person name="Floudas D."/>
            <person name="Bentzer J."/>
            <person name="Ahren D."/>
            <person name="Johansson T."/>
            <person name="Persson P."/>
            <person name="Tunlid A."/>
        </authorList>
    </citation>
    <scope>NUCLEOTIDE SEQUENCE [LARGE SCALE GENOMIC DNA]</scope>
    <source>
        <strain evidence="19 20">CBS 101986</strain>
    </source>
</reference>
<sequence>MKLSWTLLASLALSTHHCRGTTSKRHYDSHNYYVLEHSAGSSVSLEDLARTLDVEVVEQAGALEGVWVVRAPKPQFDARNDDEHDPVLNTFNNLRAEARSRLQSRASSGIFARDVVDSVRYLERQELHELVKRAPPPIRPNSSLDVASRLGIKDPLFGEQWHLVNDEHPEHSMNVTPVWEMGLSGTGILTSFIDDGLDDESEDLKDAFSAEHSYDFNRHQDLPKPTGPQDHHGTRCAGQVAARRNGACGVGIAHNAKAAGIRILGGPITSVDEAAALNYGYQDVTIYSCSWGPRDNGQTMEGPNYLIRKAVTNGINNGRGGKGSVFVFASGNGGRNDDQCNFDGYTNSIYSVTVGSIDHSGLHPSYSEACAANMVVAYSSGGGKNIVTTDIGKNECSKYHGGTSAAAPNAVGVFALAMEARPDLTWRDIQHLCVQTARKVNPDDPDWEKTASGRYFSYKYGYGALDAYAYVTAAKSWKLVKPQAWIHTPITQINNGTLFDLGKKKWRYEGGEPIEAKGSLSQIKITKEMLQENNFETLEHIDVRVWIQHARRGDVEVEVISPSGIRSVLAKAREHDESDTGFPGWRFMTLKHWGENPIGDWTIKVTDQDDPESRGRFLGWSMALWGSAVDAAKAIKFEEPLVDNALPAVDDPSRPTIDHPDATATTQHAKPTDHLPTDHGHATGENTKPAFPSQTTKPGEDDPSEAWFDHMSGLASAQKWFFGALGAVVVFIIGAVVFFWRRRAARQKLAEYRSLAADDIHMDNVGQEGGPATARGGARTSRALYDAFGEPSGESVPLQAQSTIYPPSARELGFHSGFLDDDEPSAGLHTSKYTDEPGRTPRTAGSSRPKSGDSSESFTEVDASREHLV</sequence>
<keyword evidence="8" id="KW-0106">Calcium</keyword>
<feature type="compositionally biased region" description="Polar residues" evidence="15">
    <location>
        <begin position="843"/>
        <end position="858"/>
    </location>
</feature>
<dbReference type="GO" id="GO:0016485">
    <property type="term" value="P:protein processing"/>
    <property type="evidence" value="ECO:0007669"/>
    <property type="project" value="TreeGrafter"/>
</dbReference>
<dbReference type="InterPro" id="IPR023828">
    <property type="entry name" value="Peptidase_S8_Ser-AS"/>
</dbReference>
<name>A0A8H5B4B7_9AGAR</name>
<dbReference type="PANTHER" id="PTHR42884">
    <property type="entry name" value="PROPROTEIN CONVERTASE SUBTILISIN/KEXIN-RELATED"/>
    <property type="match status" value="1"/>
</dbReference>
<dbReference type="InterPro" id="IPR034182">
    <property type="entry name" value="Kexin/furin"/>
</dbReference>
<dbReference type="PROSITE" id="PS51829">
    <property type="entry name" value="P_HOMO_B"/>
    <property type="match status" value="1"/>
</dbReference>
<keyword evidence="9 16" id="KW-1133">Transmembrane helix</keyword>
<dbReference type="InterPro" id="IPR000209">
    <property type="entry name" value="Peptidase_S8/S53_dom"/>
</dbReference>
<dbReference type="PANTHER" id="PTHR42884:SF14">
    <property type="entry name" value="NEUROENDOCRINE CONVERTASE 1"/>
    <property type="match status" value="1"/>
</dbReference>
<feature type="region of interest" description="Disordered" evidence="15">
    <location>
        <begin position="645"/>
        <end position="705"/>
    </location>
</feature>
<evidence type="ECO:0000256" key="6">
    <source>
        <dbReference type="ARBA" id="ARBA00022801"/>
    </source>
</evidence>
<dbReference type="PROSITE" id="PS00138">
    <property type="entry name" value="SUBTILASE_SER"/>
    <property type="match status" value="1"/>
</dbReference>
<dbReference type="AlphaFoldDB" id="A0A8H5B4B7"/>
<feature type="transmembrane region" description="Helical" evidence="16">
    <location>
        <begin position="720"/>
        <end position="740"/>
    </location>
</feature>
<keyword evidence="7 14" id="KW-0720">Serine protease</keyword>
<dbReference type="Gene3D" id="2.60.120.260">
    <property type="entry name" value="Galactose-binding domain-like"/>
    <property type="match status" value="1"/>
</dbReference>
<organism evidence="19 20">
    <name type="scientific">Psilocybe cf. subviscida</name>
    <dbReference type="NCBI Taxonomy" id="2480587"/>
    <lineage>
        <taxon>Eukaryota</taxon>
        <taxon>Fungi</taxon>
        <taxon>Dikarya</taxon>
        <taxon>Basidiomycota</taxon>
        <taxon>Agaricomycotina</taxon>
        <taxon>Agaricomycetes</taxon>
        <taxon>Agaricomycetidae</taxon>
        <taxon>Agaricales</taxon>
        <taxon>Agaricineae</taxon>
        <taxon>Strophariaceae</taxon>
        <taxon>Psilocybe</taxon>
    </lineage>
</organism>
<comment type="similarity">
    <text evidence="2">Belongs to the peptidase S8 family. Furin subfamily.</text>
</comment>
<gene>
    <name evidence="19" type="ORF">D9619_006556</name>
</gene>
<dbReference type="FunFam" id="2.60.120.260:FF:000026">
    <property type="entry name" value="proprotein convertase subtilisin/kexin type 7"/>
    <property type="match status" value="1"/>
</dbReference>
<keyword evidence="12" id="KW-0325">Glycoprotein</keyword>
<evidence type="ECO:0000256" key="10">
    <source>
        <dbReference type="ARBA" id="ARBA00023136"/>
    </source>
</evidence>
<dbReference type="SUPFAM" id="SSF49785">
    <property type="entry name" value="Galactose-binding domain-like"/>
    <property type="match status" value="1"/>
</dbReference>
<dbReference type="InterPro" id="IPR036852">
    <property type="entry name" value="Peptidase_S8/S53_dom_sf"/>
</dbReference>
<keyword evidence="6 14" id="KW-0378">Hydrolase</keyword>
<evidence type="ECO:0000256" key="2">
    <source>
        <dbReference type="ARBA" id="ARBA00005325"/>
    </source>
</evidence>
<dbReference type="InterPro" id="IPR008979">
    <property type="entry name" value="Galactose-bd-like_sf"/>
</dbReference>
<evidence type="ECO:0000256" key="8">
    <source>
        <dbReference type="ARBA" id="ARBA00022837"/>
    </source>
</evidence>